<name>A0ABU5HZJ0_9HYPH</name>
<comment type="caution">
    <text evidence="1">The sequence shown here is derived from an EMBL/GenBank/DDBJ whole genome shotgun (WGS) entry which is preliminary data.</text>
</comment>
<protein>
    <submittedName>
        <fullName evidence="1">TIGR04282 family arsenosugar biosynthesis glycosyltransferase</fullName>
    </submittedName>
</protein>
<gene>
    <name evidence="1" type="ORF">U0C82_05170</name>
</gene>
<dbReference type="RefSeq" id="WP_322186019.1">
    <property type="nucleotide sequence ID" value="NZ_JAXLPB010000002.1"/>
</dbReference>
<dbReference type="InterPro" id="IPR029044">
    <property type="entry name" value="Nucleotide-diphossugar_trans"/>
</dbReference>
<evidence type="ECO:0000313" key="1">
    <source>
        <dbReference type="EMBL" id="MDY8108544.1"/>
    </source>
</evidence>
<dbReference type="SUPFAM" id="SSF53448">
    <property type="entry name" value="Nucleotide-diphospho-sugar transferases"/>
    <property type="match status" value="1"/>
</dbReference>
<evidence type="ECO:0000313" key="2">
    <source>
        <dbReference type="Proteomes" id="UP001294412"/>
    </source>
</evidence>
<dbReference type="EMBL" id="JAXLPB010000002">
    <property type="protein sequence ID" value="MDY8108544.1"/>
    <property type="molecule type" value="Genomic_DNA"/>
</dbReference>
<proteinExistence type="predicted"/>
<dbReference type="Proteomes" id="UP001294412">
    <property type="component" value="Unassembled WGS sequence"/>
</dbReference>
<dbReference type="Pfam" id="PF09837">
    <property type="entry name" value="DUF2064"/>
    <property type="match status" value="1"/>
</dbReference>
<dbReference type="PANTHER" id="PTHR36529">
    <property type="entry name" value="SLL1095 PROTEIN"/>
    <property type="match status" value="1"/>
</dbReference>
<dbReference type="InterPro" id="IPR018641">
    <property type="entry name" value="Trfase_1_rSAM/seldom-assoc"/>
</dbReference>
<dbReference type="NCBIfam" id="TIGR04282">
    <property type="entry name" value="glyco_like_cofC"/>
    <property type="match status" value="1"/>
</dbReference>
<accession>A0ABU5HZJ0</accession>
<sequence>MSEGGGTETTTPFARATVVVLAKAPILGTVKTRLAGTIGAHEVLILYRRLLARTVAGVRDPRWDTVLAVSPDETACDDALWPPLPRRMAQGTGDLGARMLRPLARAANDAPVLVVGSDIPGLSARQIAAAFRALEVAPFVFGPALDGGFYLVGAREAPPGTLFDGVEWSAPTTLRSVVGNLPPGRHATIETLDDLDDEAALERHRAAGTL</sequence>
<dbReference type="PANTHER" id="PTHR36529:SF1">
    <property type="entry name" value="GLYCOSYLTRANSFERASE"/>
    <property type="match status" value="1"/>
</dbReference>
<dbReference type="Gene3D" id="3.90.550.10">
    <property type="entry name" value="Spore Coat Polysaccharide Biosynthesis Protein SpsA, Chain A"/>
    <property type="match status" value="1"/>
</dbReference>
<reference evidence="1 2" key="1">
    <citation type="submission" date="2023-12" db="EMBL/GenBank/DDBJ databases">
        <title>Description of Novel Strain Fulvimarina sp. 2208YS6-2-32 isolated from Uroteuthis (Photololigo) edulis.</title>
        <authorList>
            <person name="Park J.-S."/>
        </authorList>
    </citation>
    <scope>NUCLEOTIDE SEQUENCE [LARGE SCALE GENOMIC DNA]</scope>
    <source>
        <strain evidence="1 2">2208YS6-2-32</strain>
    </source>
</reference>
<keyword evidence="2" id="KW-1185">Reference proteome</keyword>
<organism evidence="1 2">
    <name type="scientific">Fulvimarina uroteuthidis</name>
    <dbReference type="NCBI Taxonomy" id="3098149"/>
    <lineage>
        <taxon>Bacteria</taxon>
        <taxon>Pseudomonadati</taxon>
        <taxon>Pseudomonadota</taxon>
        <taxon>Alphaproteobacteria</taxon>
        <taxon>Hyphomicrobiales</taxon>
        <taxon>Aurantimonadaceae</taxon>
        <taxon>Fulvimarina</taxon>
    </lineage>
</organism>